<dbReference type="Proteomes" id="UP000266239">
    <property type="component" value="Unassembled WGS sequence"/>
</dbReference>
<reference evidence="2 3" key="1">
    <citation type="submission" date="2018-08" db="EMBL/GenBank/DDBJ databases">
        <title>Aphanomyces genome sequencing and annotation.</title>
        <authorList>
            <person name="Minardi D."/>
            <person name="Oidtmann B."/>
            <person name="Van Der Giezen M."/>
            <person name="Studholme D.J."/>
        </authorList>
    </citation>
    <scope>NUCLEOTIDE SEQUENCE [LARGE SCALE GENOMIC DNA]</scope>
    <source>
        <strain evidence="2 3">Yx</strain>
    </source>
</reference>
<protein>
    <submittedName>
        <fullName evidence="2">Uncharacterized protein</fullName>
    </submittedName>
</protein>
<name>A0A397BV01_APHAT</name>
<proteinExistence type="predicted"/>
<sequence length="83" mass="9726">MQVSSEFRDVDPVHDILMLPWEQRRQSSACCRGRTPTKRGDRVEYEAPGGGDTRGQRPRRTKGPTRQHQRRRVCPRTHPEFRA</sequence>
<feature type="region of interest" description="Disordered" evidence="1">
    <location>
        <begin position="29"/>
        <end position="83"/>
    </location>
</feature>
<dbReference type="AlphaFoldDB" id="A0A397BV01"/>
<evidence type="ECO:0000313" key="2">
    <source>
        <dbReference type="EMBL" id="RHY29357.1"/>
    </source>
</evidence>
<accession>A0A397BV01</accession>
<gene>
    <name evidence="2" type="ORF">DYB25_013112</name>
</gene>
<evidence type="ECO:0000313" key="3">
    <source>
        <dbReference type="Proteomes" id="UP000266239"/>
    </source>
</evidence>
<evidence type="ECO:0000256" key="1">
    <source>
        <dbReference type="SAM" id="MobiDB-lite"/>
    </source>
</evidence>
<dbReference type="EMBL" id="QUTA01001972">
    <property type="protein sequence ID" value="RHY29357.1"/>
    <property type="molecule type" value="Genomic_DNA"/>
</dbReference>
<organism evidence="2 3">
    <name type="scientific">Aphanomyces astaci</name>
    <name type="common">Crayfish plague agent</name>
    <dbReference type="NCBI Taxonomy" id="112090"/>
    <lineage>
        <taxon>Eukaryota</taxon>
        <taxon>Sar</taxon>
        <taxon>Stramenopiles</taxon>
        <taxon>Oomycota</taxon>
        <taxon>Saprolegniomycetes</taxon>
        <taxon>Saprolegniales</taxon>
        <taxon>Verrucalvaceae</taxon>
        <taxon>Aphanomyces</taxon>
    </lineage>
</organism>
<feature type="compositionally biased region" description="Basic residues" evidence="1">
    <location>
        <begin position="56"/>
        <end position="75"/>
    </location>
</feature>
<comment type="caution">
    <text evidence="2">The sequence shown here is derived from an EMBL/GenBank/DDBJ whole genome shotgun (WGS) entry which is preliminary data.</text>
</comment>